<keyword evidence="2" id="KW-1185">Reference proteome</keyword>
<dbReference type="Proteomes" id="UP000020218">
    <property type="component" value="Unassembled WGS sequence"/>
</dbReference>
<evidence type="ECO:0000313" key="1">
    <source>
        <dbReference type="EMBL" id="EXI67207.1"/>
    </source>
</evidence>
<organism evidence="1 2">
    <name type="scientific">Candidatus Accumulibacter adjunctus</name>
    <dbReference type="NCBI Taxonomy" id="1454001"/>
    <lineage>
        <taxon>Bacteria</taxon>
        <taxon>Pseudomonadati</taxon>
        <taxon>Pseudomonadota</taxon>
        <taxon>Betaproteobacteria</taxon>
        <taxon>Candidatus Accumulibacter</taxon>
    </lineage>
</organism>
<dbReference type="AlphaFoldDB" id="A0A011NRG8"/>
<sequence length="86" mass="9355">MQGSGRVRGLREAASVDGGGASLFMQLNAGNQSLFDQSYAALNQWVYDGLVLQIRLKGYLDTISLTADEGGVRMAAVNDFEWRRVA</sequence>
<reference evidence="1" key="1">
    <citation type="submission" date="2014-02" db="EMBL/GenBank/DDBJ databases">
        <title>Expanding our view of genomic diversity in Candidatus Accumulibacter clades.</title>
        <authorList>
            <person name="Skennerton C.T."/>
            <person name="Barr J.J."/>
            <person name="Slater F.R."/>
            <person name="Bond P.L."/>
            <person name="Tyson G.W."/>
        </authorList>
    </citation>
    <scope>NUCLEOTIDE SEQUENCE [LARGE SCALE GENOMIC DNA]</scope>
</reference>
<protein>
    <submittedName>
        <fullName evidence="1">Uncharacterized protein</fullName>
    </submittedName>
</protein>
<dbReference type="EMBL" id="JFAX01000012">
    <property type="protein sequence ID" value="EXI67207.1"/>
    <property type="molecule type" value="Genomic_DNA"/>
</dbReference>
<evidence type="ECO:0000313" key="2">
    <source>
        <dbReference type="Proteomes" id="UP000020218"/>
    </source>
</evidence>
<gene>
    <name evidence="1" type="ORF">AW08_02311</name>
</gene>
<proteinExistence type="predicted"/>
<name>A0A011NRG8_9PROT</name>
<comment type="caution">
    <text evidence="1">The sequence shown here is derived from an EMBL/GenBank/DDBJ whole genome shotgun (WGS) entry which is preliminary data.</text>
</comment>
<accession>A0A011NRG8</accession>
<dbReference type="PATRIC" id="fig|1454001.3.peg.2313"/>